<dbReference type="PROSITE" id="PS50943">
    <property type="entry name" value="HTH_CROC1"/>
    <property type="match status" value="1"/>
</dbReference>
<dbReference type="GO" id="GO:0003677">
    <property type="term" value="F:DNA binding"/>
    <property type="evidence" value="ECO:0007669"/>
    <property type="project" value="UniProtKB-KW"/>
</dbReference>
<evidence type="ECO:0000313" key="3">
    <source>
        <dbReference type="EMBL" id="RMQ40569.1"/>
    </source>
</evidence>
<proteinExistence type="predicted"/>
<dbReference type="Gene3D" id="1.10.260.40">
    <property type="entry name" value="lambda repressor-like DNA-binding domains"/>
    <property type="match status" value="1"/>
</dbReference>
<dbReference type="PANTHER" id="PTHR46558:SF11">
    <property type="entry name" value="HTH-TYPE TRANSCRIPTIONAL REGULATOR XRE"/>
    <property type="match status" value="1"/>
</dbReference>
<reference evidence="3 4" key="1">
    <citation type="submission" date="2018-08" db="EMBL/GenBank/DDBJ databases">
        <title>Recombination of ecologically and evolutionarily significant loci maintains genetic cohesion in the Pseudomonas syringae species complex.</title>
        <authorList>
            <person name="Dillon M."/>
            <person name="Thakur S."/>
            <person name="Almeida R.N.D."/>
            <person name="Weir B.S."/>
            <person name="Guttman D.S."/>
        </authorList>
    </citation>
    <scope>NUCLEOTIDE SEQUENCE [LARGE SCALE GENOMIC DNA]</scope>
    <source>
        <strain evidence="3 4">ICMP 535</strain>
    </source>
</reference>
<evidence type="ECO:0000256" key="1">
    <source>
        <dbReference type="ARBA" id="ARBA00023125"/>
    </source>
</evidence>
<dbReference type="PANTHER" id="PTHR46558">
    <property type="entry name" value="TRACRIPTIONAL REGULATORY PROTEIN-RELATED-RELATED"/>
    <property type="match status" value="1"/>
</dbReference>
<comment type="caution">
    <text evidence="3">The sequence shown here is derived from an EMBL/GenBank/DDBJ whole genome shotgun (WGS) entry which is preliminary data.</text>
</comment>
<keyword evidence="1" id="KW-0238">DNA-binding</keyword>
<dbReference type="AlphaFoldDB" id="A0A3M4LGD6"/>
<name>A0A3M4LGD6_PSEA0</name>
<dbReference type="RefSeq" id="WP_223886751.1">
    <property type="nucleotide sequence ID" value="NZ_RBRD01000074.1"/>
</dbReference>
<dbReference type="Proteomes" id="UP000279553">
    <property type="component" value="Unassembled WGS sequence"/>
</dbReference>
<dbReference type="Pfam" id="PF13560">
    <property type="entry name" value="HTH_31"/>
    <property type="match status" value="1"/>
</dbReference>
<dbReference type="SMART" id="SM00530">
    <property type="entry name" value="HTH_XRE"/>
    <property type="match status" value="1"/>
</dbReference>
<organism evidence="3 4">
    <name type="scientific">Pseudomonas amygdali pv. mori</name>
    <dbReference type="NCBI Taxonomy" id="34065"/>
    <lineage>
        <taxon>Bacteria</taxon>
        <taxon>Pseudomonadati</taxon>
        <taxon>Pseudomonadota</taxon>
        <taxon>Gammaproteobacteria</taxon>
        <taxon>Pseudomonadales</taxon>
        <taxon>Pseudomonadaceae</taxon>
        <taxon>Pseudomonas</taxon>
        <taxon>Pseudomonas amygdali</taxon>
    </lineage>
</organism>
<dbReference type="InterPro" id="IPR010982">
    <property type="entry name" value="Lambda_DNA-bd_dom_sf"/>
</dbReference>
<protein>
    <recommendedName>
        <fullName evidence="2">HTH cro/C1-type domain-containing protein</fullName>
    </recommendedName>
</protein>
<accession>A0A3M4LGD6</accession>
<dbReference type="SUPFAM" id="SSF47413">
    <property type="entry name" value="lambda repressor-like DNA-binding domains"/>
    <property type="match status" value="1"/>
</dbReference>
<sequence>MQALKCRNNGTGQLNSIYDLETMRSQSDRTMTLSENLKRFRKARGLTQPDVWGPAGIAKSSYTSYEAGTQMPSADKIVELAKVLGVSTDELLLGESELTVSEDLRPILKRFDSLPPEIRNQARIALKGVLFGFEQEAIK</sequence>
<dbReference type="CDD" id="cd00093">
    <property type="entry name" value="HTH_XRE"/>
    <property type="match status" value="1"/>
</dbReference>
<dbReference type="EMBL" id="RBRD01000074">
    <property type="protein sequence ID" value="RMQ40569.1"/>
    <property type="molecule type" value="Genomic_DNA"/>
</dbReference>
<gene>
    <name evidence="3" type="ORF">ALQ05_200309</name>
</gene>
<dbReference type="InterPro" id="IPR001387">
    <property type="entry name" value="Cro/C1-type_HTH"/>
</dbReference>
<evidence type="ECO:0000313" key="4">
    <source>
        <dbReference type="Proteomes" id="UP000279553"/>
    </source>
</evidence>
<evidence type="ECO:0000259" key="2">
    <source>
        <dbReference type="PROSITE" id="PS50943"/>
    </source>
</evidence>
<feature type="domain" description="HTH cro/C1-type" evidence="2">
    <location>
        <begin position="37"/>
        <end position="91"/>
    </location>
</feature>